<feature type="compositionally biased region" description="Polar residues" evidence="2">
    <location>
        <begin position="441"/>
        <end position="456"/>
    </location>
</feature>
<evidence type="ECO:0000256" key="1">
    <source>
        <dbReference type="PROSITE-ProRule" id="PRU10141"/>
    </source>
</evidence>
<accession>A0A835SV65</accession>
<dbReference type="SUPFAM" id="SSF56112">
    <property type="entry name" value="Protein kinase-like (PK-like)"/>
    <property type="match status" value="1"/>
</dbReference>
<gene>
    <name evidence="4" type="ORF">HXX76_009048</name>
</gene>
<dbReference type="Proteomes" id="UP000650467">
    <property type="component" value="Unassembled WGS sequence"/>
</dbReference>
<comment type="caution">
    <text evidence="4">The sequence shown here is derived from an EMBL/GenBank/DDBJ whole genome shotgun (WGS) entry which is preliminary data.</text>
</comment>
<name>A0A835SV65_CHLIN</name>
<dbReference type="InterPro" id="IPR000719">
    <property type="entry name" value="Prot_kinase_dom"/>
</dbReference>
<keyword evidence="1" id="KW-0547">Nucleotide-binding</keyword>
<dbReference type="InterPro" id="IPR017441">
    <property type="entry name" value="Protein_kinase_ATP_BS"/>
</dbReference>
<dbReference type="GO" id="GO:0004674">
    <property type="term" value="F:protein serine/threonine kinase activity"/>
    <property type="evidence" value="ECO:0007669"/>
    <property type="project" value="TreeGrafter"/>
</dbReference>
<dbReference type="OrthoDB" id="5857966at2759"/>
<keyword evidence="5" id="KW-1185">Reference proteome</keyword>
<dbReference type="GO" id="GO:0005524">
    <property type="term" value="F:ATP binding"/>
    <property type="evidence" value="ECO:0007669"/>
    <property type="project" value="UniProtKB-UniRule"/>
</dbReference>
<evidence type="ECO:0000313" key="4">
    <source>
        <dbReference type="EMBL" id="KAG2432122.1"/>
    </source>
</evidence>
<feature type="region of interest" description="Disordered" evidence="2">
    <location>
        <begin position="78"/>
        <end position="145"/>
    </location>
</feature>
<organism evidence="4 5">
    <name type="scientific">Chlamydomonas incerta</name>
    <dbReference type="NCBI Taxonomy" id="51695"/>
    <lineage>
        <taxon>Eukaryota</taxon>
        <taxon>Viridiplantae</taxon>
        <taxon>Chlorophyta</taxon>
        <taxon>core chlorophytes</taxon>
        <taxon>Chlorophyceae</taxon>
        <taxon>CS clade</taxon>
        <taxon>Chlamydomonadales</taxon>
        <taxon>Chlamydomonadaceae</taxon>
        <taxon>Chlamydomonas</taxon>
    </lineage>
</organism>
<dbReference type="PROSITE" id="PS00107">
    <property type="entry name" value="PROTEIN_KINASE_ATP"/>
    <property type="match status" value="1"/>
</dbReference>
<feature type="compositionally biased region" description="Pro residues" evidence="2">
    <location>
        <begin position="391"/>
        <end position="422"/>
    </location>
</feature>
<dbReference type="PANTHER" id="PTHR24359">
    <property type="entry name" value="SERINE/THREONINE-PROTEIN KINASE SBK1"/>
    <property type="match status" value="1"/>
</dbReference>
<feature type="domain" description="Protein kinase" evidence="3">
    <location>
        <begin position="240"/>
        <end position="638"/>
    </location>
</feature>
<sequence>MLDWLPAFFGLPRLGEAASDDDSSACFTANGDQATTHTKRQLWDPAALRRVLGIPSQDNGSPCNLPSAESVNAAPKHLNYMRDSPPSSSSDDCTTDGGSAFPSNSPSAATSASPSAPTSASNSTKAHVPTDTTSSPTHTASEGSPLATGEIQVQREEQGQGHGPAAAASNSAQAADGCSSCAVGGSRGAREEVEEEKQEEVCMVVTYADGSHRRFAASVVKAFRKQPLHEFLERHGLQCWRSGCQIGRGSYGDVFKGQLQLPDGTTAAAAAKLFLGGPVKAKQYLLKEVAVPLQLQQQQQQVGAGAAELGGGLCVRLLAHGGRPGQLPMMVMELAEGCVYELLEEADNKRYEALDALQAAQQQAAAAAAAAAVAADNAAARGAGEGTAPMKPAPPPGFGALPAPPPPPGFKPLAPPPPPPAAEPAVRLALPPPGFKMPGAGSSTGSSGEPQQAGSTGQVWEDMALLPVGEMLAVLSSLAAALQALHGLGLVHNDVKPENVLRRADGTFCLADFGLASQLSPASAAGTYHLELASGTPHFMAPEVTELSYVPHPEEAPLTAAVDVYAFGVTALCVAVTGSRSSAAEWFAEQSWRRGAFPAGAFPAYLPVSLELLVAECVAFRPQDRPTAAQLVRRLAAIGAEVAACGC</sequence>
<dbReference type="AlphaFoldDB" id="A0A835SV65"/>
<dbReference type="EMBL" id="JAEHOC010000022">
    <property type="protein sequence ID" value="KAG2432122.1"/>
    <property type="molecule type" value="Genomic_DNA"/>
</dbReference>
<feature type="compositionally biased region" description="Low complexity" evidence="2">
    <location>
        <begin position="83"/>
        <end position="124"/>
    </location>
</feature>
<keyword evidence="1" id="KW-0067">ATP-binding</keyword>
<dbReference type="PANTHER" id="PTHR24359:SF1">
    <property type="entry name" value="INHIBITOR OF NUCLEAR FACTOR KAPPA-B KINASE EPSILON SUBUNIT HOMOLOG 1-RELATED"/>
    <property type="match status" value="1"/>
</dbReference>
<dbReference type="Gene3D" id="1.10.510.10">
    <property type="entry name" value="Transferase(Phosphotransferase) domain 1"/>
    <property type="match status" value="1"/>
</dbReference>
<protein>
    <recommendedName>
        <fullName evidence="3">Protein kinase domain-containing protein</fullName>
    </recommendedName>
</protein>
<dbReference type="InterPro" id="IPR011009">
    <property type="entry name" value="Kinase-like_dom_sf"/>
</dbReference>
<reference evidence="4" key="1">
    <citation type="journal article" date="2020" name="bioRxiv">
        <title>Comparative genomics of Chlamydomonas.</title>
        <authorList>
            <person name="Craig R.J."/>
            <person name="Hasan A.R."/>
            <person name="Ness R.W."/>
            <person name="Keightley P.D."/>
        </authorList>
    </citation>
    <scope>NUCLEOTIDE SEQUENCE</scope>
    <source>
        <strain evidence="4">SAG 7.73</strain>
    </source>
</reference>
<feature type="compositionally biased region" description="Polar residues" evidence="2">
    <location>
        <begin position="130"/>
        <end position="142"/>
    </location>
</feature>
<evidence type="ECO:0000256" key="2">
    <source>
        <dbReference type="SAM" id="MobiDB-lite"/>
    </source>
</evidence>
<dbReference type="Pfam" id="PF00069">
    <property type="entry name" value="Pkinase"/>
    <property type="match status" value="1"/>
</dbReference>
<feature type="region of interest" description="Disordered" evidence="2">
    <location>
        <begin position="382"/>
        <end position="456"/>
    </location>
</feature>
<proteinExistence type="predicted"/>
<dbReference type="PROSITE" id="PS50011">
    <property type="entry name" value="PROTEIN_KINASE_DOM"/>
    <property type="match status" value="1"/>
</dbReference>
<evidence type="ECO:0000259" key="3">
    <source>
        <dbReference type="PROSITE" id="PS50011"/>
    </source>
</evidence>
<evidence type="ECO:0000313" key="5">
    <source>
        <dbReference type="Proteomes" id="UP000650467"/>
    </source>
</evidence>
<feature type="binding site" evidence="1">
    <location>
        <position position="272"/>
    </location>
    <ligand>
        <name>ATP</name>
        <dbReference type="ChEBI" id="CHEBI:30616"/>
    </ligand>
</feature>
<dbReference type="SMART" id="SM00220">
    <property type="entry name" value="S_TKc"/>
    <property type="match status" value="1"/>
</dbReference>